<comment type="caution">
    <text evidence="2">The sequence shown here is derived from an EMBL/GenBank/DDBJ whole genome shotgun (WGS) entry which is preliminary data.</text>
</comment>
<dbReference type="AlphaFoldDB" id="A0A0W0HEA9"/>
<sequence>MTYPKHRPSPKALIPRKFLLDRIPKSRQPFYAVVLAVFGFVGACGMSRGLYLALVSGQIETFTGPKGHRIKEIVLYEVEPTRFGWNVAGAVFMILVFAGTAVAMLRWLARRDG</sequence>
<dbReference type="Proteomes" id="UP000053048">
    <property type="component" value="Unassembled WGS sequence"/>
</dbReference>
<name>A0A0W0HEA9_PSEVI</name>
<organism evidence="2 3">
    <name type="scientific">Pseudomonas viridiflava ICMP 13104</name>
    <dbReference type="NCBI Taxonomy" id="1198305"/>
    <lineage>
        <taxon>Bacteria</taxon>
        <taxon>Pseudomonadati</taxon>
        <taxon>Pseudomonadota</taxon>
        <taxon>Gammaproteobacteria</taxon>
        <taxon>Pseudomonadales</taxon>
        <taxon>Pseudomonadaceae</taxon>
        <taxon>Pseudomonas</taxon>
    </lineage>
</organism>
<keyword evidence="1" id="KW-0812">Transmembrane</keyword>
<accession>A0A0W0HEA9</accession>
<dbReference type="EMBL" id="LKEJ01000151">
    <property type="protein sequence ID" value="KTB59117.1"/>
    <property type="molecule type" value="Genomic_DNA"/>
</dbReference>
<feature type="transmembrane region" description="Helical" evidence="1">
    <location>
        <begin position="83"/>
        <end position="109"/>
    </location>
</feature>
<proteinExistence type="predicted"/>
<gene>
    <name evidence="2" type="ORF">AO067_05190</name>
</gene>
<keyword evidence="1" id="KW-0472">Membrane</keyword>
<reference evidence="2 3" key="1">
    <citation type="submission" date="2015-09" db="EMBL/GenBank/DDBJ databases">
        <title>Genome sequence of ICMP 13104.</title>
        <authorList>
            <person name="Visnovsky S."/>
            <person name="Lu A."/>
            <person name="Panda P."/>
            <person name="Pitman A."/>
        </authorList>
    </citation>
    <scope>NUCLEOTIDE SEQUENCE [LARGE SCALE GENOMIC DNA]</scope>
    <source>
        <strain evidence="2 3">ICMP 13104</strain>
    </source>
</reference>
<evidence type="ECO:0000313" key="3">
    <source>
        <dbReference type="Proteomes" id="UP000053048"/>
    </source>
</evidence>
<keyword evidence="1" id="KW-1133">Transmembrane helix</keyword>
<feature type="transmembrane region" description="Helical" evidence="1">
    <location>
        <begin position="30"/>
        <end position="54"/>
    </location>
</feature>
<evidence type="ECO:0000256" key="1">
    <source>
        <dbReference type="SAM" id="Phobius"/>
    </source>
</evidence>
<keyword evidence="3" id="KW-1185">Reference proteome</keyword>
<evidence type="ECO:0000313" key="2">
    <source>
        <dbReference type="EMBL" id="KTB59117.1"/>
    </source>
</evidence>
<protein>
    <submittedName>
        <fullName evidence="2">Uncharacterized protein</fullName>
    </submittedName>
</protein>